<name>B0T6T1_CAUSK</name>
<protein>
    <submittedName>
        <fullName evidence="9">PilT protein domain protein</fullName>
    </submittedName>
</protein>
<dbReference type="SUPFAM" id="SSF88723">
    <property type="entry name" value="PIN domain-like"/>
    <property type="match status" value="1"/>
</dbReference>
<dbReference type="OrthoDB" id="7188375at2"/>
<keyword evidence="5" id="KW-0378">Hydrolase</keyword>
<evidence type="ECO:0000313" key="9">
    <source>
        <dbReference type="EMBL" id="ABZ71146.1"/>
    </source>
</evidence>
<keyword evidence="3" id="KW-0540">Nuclease</keyword>
<evidence type="ECO:0000256" key="4">
    <source>
        <dbReference type="ARBA" id="ARBA00022723"/>
    </source>
</evidence>
<evidence type="ECO:0000256" key="1">
    <source>
        <dbReference type="ARBA" id="ARBA00001946"/>
    </source>
</evidence>
<dbReference type="HOGENOM" id="CLU_118482_8_0_5"/>
<dbReference type="Gene3D" id="3.40.50.1010">
    <property type="entry name" value="5'-nuclease"/>
    <property type="match status" value="1"/>
</dbReference>
<comment type="cofactor">
    <cofactor evidence="1">
        <name>Mg(2+)</name>
        <dbReference type="ChEBI" id="CHEBI:18420"/>
    </cofactor>
</comment>
<accession>B0T6T1</accession>
<dbReference type="KEGG" id="cak:Caul_2018"/>
<sequence length="145" mass="15802">MNLYLLDENVIAEMRPGGDATVAAWLKTVDDAQLRLSAMTFFEKRRGWERQLRKGADADGVAAKLAAVDALNAAYGDRVIAMGALEMAEWARLLGAKDKNQRDAALAATARVHGLVVVTRNVADFVGRDVRVLNPFKAPPTILRV</sequence>
<evidence type="ECO:0000256" key="5">
    <source>
        <dbReference type="ARBA" id="ARBA00022801"/>
    </source>
</evidence>
<dbReference type="PANTHER" id="PTHR33653:SF1">
    <property type="entry name" value="RIBONUCLEASE VAPC2"/>
    <property type="match status" value="1"/>
</dbReference>
<keyword evidence="2" id="KW-1277">Toxin-antitoxin system</keyword>
<dbReference type="eggNOG" id="COG1487">
    <property type="taxonomic scope" value="Bacteria"/>
</dbReference>
<keyword evidence="6" id="KW-0460">Magnesium</keyword>
<dbReference type="STRING" id="366602.Caul_2018"/>
<dbReference type="PANTHER" id="PTHR33653">
    <property type="entry name" value="RIBONUCLEASE VAPC2"/>
    <property type="match status" value="1"/>
</dbReference>
<reference evidence="9" key="1">
    <citation type="submission" date="2008-01" db="EMBL/GenBank/DDBJ databases">
        <title>Complete sequence of chromosome of Caulobacter sp. K31.</title>
        <authorList>
            <consortium name="US DOE Joint Genome Institute"/>
            <person name="Copeland A."/>
            <person name="Lucas S."/>
            <person name="Lapidus A."/>
            <person name="Barry K."/>
            <person name="Glavina del Rio T."/>
            <person name="Dalin E."/>
            <person name="Tice H."/>
            <person name="Pitluck S."/>
            <person name="Bruce D."/>
            <person name="Goodwin L."/>
            <person name="Thompson L.S."/>
            <person name="Brettin T."/>
            <person name="Detter J.C."/>
            <person name="Han C."/>
            <person name="Schmutz J."/>
            <person name="Larimer F."/>
            <person name="Land M."/>
            <person name="Hauser L."/>
            <person name="Kyrpides N."/>
            <person name="Kim E."/>
            <person name="Stephens C."/>
            <person name="Richardson P."/>
        </authorList>
    </citation>
    <scope>NUCLEOTIDE SEQUENCE [LARGE SCALE GENOMIC DNA]</scope>
    <source>
        <strain evidence="9">K31</strain>
    </source>
</reference>
<dbReference type="EMBL" id="CP000927">
    <property type="protein sequence ID" value="ABZ71146.1"/>
    <property type="molecule type" value="Genomic_DNA"/>
</dbReference>
<evidence type="ECO:0000256" key="2">
    <source>
        <dbReference type="ARBA" id="ARBA00022649"/>
    </source>
</evidence>
<dbReference type="InterPro" id="IPR050556">
    <property type="entry name" value="Type_II_TA_system_RNase"/>
</dbReference>
<evidence type="ECO:0000256" key="6">
    <source>
        <dbReference type="ARBA" id="ARBA00022842"/>
    </source>
</evidence>
<dbReference type="AlphaFoldDB" id="B0T6T1"/>
<dbReference type="Pfam" id="PF01850">
    <property type="entry name" value="PIN"/>
    <property type="match status" value="1"/>
</dbReference>
<dbReference type="GO" id="GO:0004518">
    <property type="term" value="F:nuclease activity"/>
    <property type="evidence" value="ECO:0007669"/>
    <property type="project" value="UniProtKB-KW"/>
</dbReference>
<dbReference type="GO" id="GO:0016787">
    <property type="term" value="F:hydrolase activity"/>
    <property type="evidence" value="ECO:0007669"/>
    <property type="project" value="UniProtKB-KW"/>
</dbReference>
<feature type="domain" description="PIN" evidence="8">
    <location>
        <begin position="4"/>
        <end position="121"/>
    </location>
</feature>
<evidence type="ECO:0000259" key="8">
    <source>
        <dbReference type="Pfam" id="PF01850"/>
    </source>
</evidence>
<organism evidence="9">
    <name type="scientific">Caulobacter sp. (strain K31)</name>
    <dbReference type="NCBI Taxonomy" id="366602"/>
    <lineage>
        <taxon>Bacteria</taxon>
        <taxon>Pseudomonadati</taxon>
        <taxon>Pseudomonadota</taxon>
        <taxon>Alphaproteobacteria</taxon>
        <taxon>Caulobacterales</taxon>
        <taxon>Caulobacteraceae</taxon>
        <taxon>Caulobacter</taxon>
    </lineage>
</organism>
<comment type="similarity">
    <text evidence="7">Belongs to the PINc/VapC protein family.</text>
</comment>
<proteinExistence type="inferred from homology"/>
<dbReference type="InterPro" id="IPR029060">
    <property type="entry name" value="PIN-like_dom_sf"/>
</dbReference>
<evidence type="ECO:0000256" key="3">
    <source>
        <dbReference type="ARBA" id="ARBA00022722"/>
    </source>
</evidence>
<dbReference type="GO" id="GO:0046872">
    <property type="term" value="F:metal ion binding"/>
    <property type="evidence" value="ECO:0007669"/>
    <property type="project" value="UniProtKB-KW"/>
</dbReference>
<gene>
    <name evidence="9" type="ordered locus">Caul_2018</name>
</gene>
<keyword evidence="4" id="KW-0479">Metal-binding</keyword>
<dbReference type="InterPro" id="IPR002716">
    <property type="entry name" value="PIN_dom"/>
</dbReference>
<evidence type="ECO:0000256" key="7">
    <source>
        <dbReference type="ARBA" id="ARBA00038093"/>
    </source>
</evidence>